<reference evidence="1" key="1">
    <citation type="submission" date="2023-07" db="EMBL/GenBank/DDBJ databases">
        <title>Black Yeasts Isolated from many extreme environments.</title>
        <authorList>
            <person name="Coleine C."/>
            <person name="Stajich J.E."/>
            <person name="Selbmann L."/>
        </authorList>
    </citation>
    <scope>NUCLEOTIDE SEQUENCE</scope>
    <source>
        <strain evidence="1">CCFEE 5714</strain>
    </source>
</reference>
<keyword evidence="2" id="KW-1185">Reference proteome</keyword>
<gene>
    <name evidence="1" type="ORF">LTR37_017864</name>
</gene>
<comment type="caution">
    <text evidence="1">The sequence shown here is derived from an EMBL/GenBank/DDBJ whole genome shotgun (WGS) entry which is preliminary data.</text>
</comment>
<name>A0ACC3MIV0_9PEZI</name>
<evidence type="ECO:0000313" key="2">
    <source>
        <dbReference type="Proteomes" id="UP001281147"/>
    </source>
</evidence>
<dbReference type="EMBL" id="JAUTXU010000238">
    <property type="protein sequence ID" value="KAK3696611.1"/>
    <property type="molecule type" value="Genomic_DNA"/>
</dbReference>
<accession>A0ACC3MIV0</accession>
<evidence type="ECO:0000313" key="1">
    <source>
        <dbReference type="EMBL" id="KAK3696611.1"/>
    </source>
</evidence>
<sequence>MTKSADIILYDLPSRHRGEDHLSSFSFNPWRTRLVLNYKQIPYQTEWTEYPDLAPKLRSLGVPTNEPGTAFADYSSPTVRLTDGTMVMNSINIVSALERQCPEPTLHLDAELHGPITEAVEGLLWVIWWDALASIPRGVLTEKSASYFAEGRAAYFGTSLDNLAATRGGEKAWEAAAAPGGPADKLKDVLTKHRRDEGPFALGSQVSYGDFVAVGLFECVERCHMESYERLMGLNDTFKTLHEACRPWLARDD</sequence>
<protein>
    <submittedName>
        <fullName evidence="1">Uncharacterized protein</fullName>
    </submittedName>
</protein>
<proteinExistence type="predicted"/>
<dbReference type="Proteomes" id="UP001281147">
    <property type="component" value="Unassembled WGS sequence"/>
</dbReference>
<organism evidence="1 2">
    <name type="scientific">Vermiconidia calcicola</name>
    <dbReference type="NCBI Taxonomy" id="1690605"/>
    <lineage>
        <taxon>Eukaryota</taxon>
        <taxon>Fungi</taxon>
        <taxon>Dikarya</taxon>
        <taxon>Ascomycota</taxon>
        <taxon>Pezizomycotina</taxon>
        <taxon>Dothideomycetes</taxon>
        <taxon>Dothideomycetidae</taxon>
        <taxon>Mycosphaerellales</taxon>
        <taxon>Extremaceae</taxon>
        <taxon>Vermiconidia</taxon>
    </lineage>
</organism>